<proteinExistence type="predicted"/>
<evidence type="ECO:0000313" key="2">
    <source>
        <dbReference type="Proteomes" id="UP001500782"/>
    </source>
</evidence>
<protein>
    <submittedName>
        <fullName evidence="1">Uncharacterized protein</fullName>
    </submittedName>
</protein>
<name>A0ABP3GGJ7_9BACI</name>
<dbReference type="Proteomes" id="UP001500782">
    <property type="component" value="Unassembled WGS sequence"/>
</dbReference>
<reference evidence="2" key="1">
    <citation type="journal article" date="2019" name="Int. J. Syst. Evol. Microbiol.">
        <title>The Global Catalogue of Microorganisms (GCM) 10K type strain sequencing project: providing services to taxonomists for standard genome sequencing and annotation.</title>
        <authorList>
            <consortium name="The Broad Institute Genomics Platform"/>
            <consortium name="The Broad Institute Genome Sequencing Center for Infectious Disease"/>
            <person name="Wu L."/>
            <person name="Ma J."/>
        </authorList>
    </citation>
    <scope>NUCLEOTIDE SEQUENCE [LARGE SCALE GENOMIC DNA]</scope>
    <source>
        <strain evidence="2">JCM 9731</strain>
    </source>
</reference>
<evidence type="ECO:0000313" key="1">
    <source>
        <dbReference type="EMBL" id="GAA0344392.1"/>
    </source>
</evidence>
<keyword evidence="2" id="KW-1185">Reference proteome</keyword>
<gene>
    <name evidence="1" type="ORF">GCM10008967_38480</name>
</gene>
<dbReference type="EMBL" id="BAAADJ010000063">
    <property type="protein sequence ID" value="GAA0344392.1"/>
    <property type="molecule type" value="Genomic_DNA"/>
</dbReference>
<sequence>MVSSIKGCVGLGKINHLFCRINLGHGYTKVVKTTNELSQYIGVKVILLYCSTNGKRSKYIGGVTMKFMMVVKASKDS</sequence>
<comment type="caution">
    <text evidence="1">The sequence shown here is derived from an EMBL/GenBank/DDBJ whole genome shotgun (WGS) entry which is preliminary data.</text>
</comment>
<accession>A0ABP3GGJ7</accession>
<organism evidence="1 2">
    <name type="scientific">Bacillus carboniphilus</name>
    <dbReference type="NCBI Taxonomy" id="86663"/>
    <lineage>
        <taxon>Bacteria</taxon>
        <taxon>Bacillati</taxon>
        <taxon>Bacillota</taxon>
        <taxon>Bacilli</taxon>
        <taxon>Bacillales</taxon>
        <taxon>Bacillaceae</taxon>
        <taxon>Bacillus</taxon>
    </lineage>
</organism>